<dbReference type="RefSeq" id="WP_114620941.1">
    <property type="nucleotide sequence ID" value="NZ_CAJKON010000019.1"/>
</dbReference>
<keyword evidence="1" id="KW-0238">DNA-binding</keyword>
<dbReference type="SUPFAM" id="SSF46785">
    <property type="entry name" value="Winged helix' DNA-binding domain"/>
    <property type="match status" value="1"/>
</dbReference>
<dbReference type="Pfam" id="PF02082">
    <property type="entry name" value="Rrf2"/>
    <property type="match status" value="1"/>
</dbReference>
<evidence type="ECO:0000313" key="3">
    <source>
        <dbReference type="Proteomes" id="UP000253792"/>
    </source>
</evidence>
<keyword evidence="3" id="KW-1185">Reference proteome</keyword>
<dbReference type="Proteomes" id="UP000253792">
    <property type="component" value="Unassembled WGS sequence"/>
</dbReference>
<dbReference type="GO" id="GO:0003677">
    <property type="term" value="F:DNA binding"/>
    <property type="evidence" value="ECO:0007669"/>
    <property type="project" value="UniProtKB-KW"/>
</dbReference>
<dbReference type="Gene3D" id="1.10.10.10">
    <property type="entry name" value="Winged helix-like DNA-binding domain superfamily/Winged helix DNA-binding domain"/>
    <property type="match status" value="1"/>
</dbReference>
<dbReference type="GO" id="GO:0005829">
    <property type="term" value="C:cytosol"/>
    <property type="evidence" value="ECO:0007669"/>
    <property type="project" value="TreeGrafter"/>
</dbReference>
<dbReference type="STRING" id="1034345.GCA_000236865_01764"/>
<dbReference type="AlphaFoldDB" id="A0A369LA39"/>
<evidence type="ECO:0000256" key="1">
    <source>
        <dbReference type="ARBA" id="ARBA00023125"/>
    </source>
</evidence>
<accession>A0A369LA39</accession>
<dbReference type="NCBIfam" id="TIGR00738">
    <property type="entry name" value="rrf2_super"/>
    <property type="match status" value="1"/>
</dbReference>
<reference evidence="2 3" key="1">
    <citation type="journal article" date="2018" name="Elife">
        <title>Discovery and characterization of a prevalent human gut bacterial enzyme sufficient for the inactivation of a family of plant toxins.</title>
        <authorList>
            <person name="Koppel N."/>
            <person name="Bisanz J.E."/>
            <person name="Pandelia M.E."/>
            <person name="Turnbaugh P.J."/>
            <person name="Balskus E.P."/>
        </authorList>
    </citation>
    <scope>NUCLEOTIDE SEQUENCE [LARGE SCALE GENOMIC DNA]</scope>
    <source>
        <strain evidence="3">anaerobia AP69FAA</strain>
    </source>
</reference>
<dbReference type="EMBL" id="PPTP01000006">
    <property type="protein sequence ID" value="RDB55076.1"/>
    <property type="molecule type" value="Genomic_DNA"/>
</dbReference>
<organism evidence="2 3">
    <name type="scientific">Senegalimassilia anaerobia</name>
    <dbReference type="NCBI Taxonomy" id="1473216"/>
    <lineage>
        <taxon>Bacteria</taxon>
        <taxon>Bacillati</taxon>
        <taxon>Actinomycetota</taxon>
        <taxon>Coriobacteriia</taxon>
        <taxon>Coriobacteriales</taxon>
        <taxon>Coriobacteriaceae</taxon>
        <taxon>Senegalimassilia</taxon>
    </lineage>
</organism>
<gene>
    <name evidence="2" type="ORF">C1880_07580</name>
</gene>
<sequence length="144" mass="15341">MLISSKGRYALRLAVCIAQAGPEAKVSLREVAEREELSLKYLEQIARPMVSAGLLASVRGKGGGYRLARDPQDILAGDVLRAVEGTTVPVTCAALDGPEPCHRADVCTTVRFWAGLDEVIEKYVDGVTVGDLAAAPQPHIEIAE</sequence>
<dbReference type="GO" id="GO:0003700">
    <property type="term" value="F:DNA-binding transcription factor activity"/>
    <property type="evidence" value="ECO:0007669"/>
    <property type="project" value="TreeGrafter"/>
</dbReference>
<dbReference type="PANTHER" id="PTHR33221:SF5">
    <property type="entry name" value="HTH-TYPE TRANSCRIPTIONAL REGULATOR ISCR"/>
    <property type="match status" value="1"/>
</dbReference>
<name>A0A369LA39_9ACTN</name>
<dbReference type="PROSITE" id="PS51197">
    <property type="entry name" value="HTH_RRF2_2"/>
    <property type="match status" value="1"/>
</dbReference>
<comment type="caution">
    <text evidence="2">The sequence shown here is derived from an EMBL/GenBank/DDBJ whole genome shotgun (WGS) entry which is preliminary data.</text>
</comment>
<protein>
    <submittedName>
        <fullName evidence="2">Rrf2 family transcriptional regulator</fullName>
    </submittedName>
</protein>
<proteinExistence type="predicted"/>
<dbReference type="InterPro" id="IPR000944">
    <property type="entry name" value="Tscrpt_reg_Rrf2"/>
</dbReference>
<dbReference type="InterPro" id="IPR036390">
    <property type="entry name" value="WH_DNA-bd_sf"/>
</dbReference>
<dbReference type="PANTHER" id="PTHR33221">
    <property type="entry name" value="WINGED HELIX-TURN-HELIX TRANSCRIPTIONAL REGULATOR, RRF2 FAMILY"/>
    <property type="match status" value="1"/>
</dbReference>
<evidence type="ECO:0000313" key="2">
    <source>
        <dbReference type="EMBL" id="RDB55076.1"/>
    </source>
</evidence>
<dbReference type="OrthoDB" id="9808360at2"/>
<dbReference type="InterPro" id="IPR036388">
    <property type="entry name" value="WH-like_DNA-bd_sf"/>
</dbReference>